<evidence type="ECO:0000313" key="1">
    <source>
        <dbReference type="EMBL" id="KPL74018.1"/>
    </source>
</evidence>
<accession>A0A0N8GM13</accession>
<protein>
    <recommendedName>
        <fullName evidence="3">BioF2-like acetyltransferase domain-containing protein</fullName>
    </recommendedName>
</protein>
<dbReference type="RefSeq" id="WP_062422987.1">
    <property type="nucleotide sequence ID" value="NZ_BBYA01000012.1"/>
</dbReference>
<gene>
    <name evidence="1" type="ORF">ADM99_01940</name>
</gene>
<keyword evidence="2" id="KW-1185">Reference proteome</keyword>
<dbReference type="AlphaFoldDB" id="A0A0N8GM13"/>
<dbReference type="EMBL" id="LGCK01000004">
    <property type="protein sequence ID" value="KPL74018.1"/>
    <property type="molecule type" value="Genomic_DNA"/>
</dbReference>
<dbReference type="STRING" id="229920.ADM99_01940"/>
<proteinExistence type="predicted"/>
<dbReference type="InterPro" id="IPR016181">
    <property type="entry name" value="Acyl_CoA_acyltransferase"/>
</dbReference>
<name>A0A0N8GM13_9CHLR</name>
<reference evidence="1 2" key="1">
    <citation type="submission" date="2015-07" db="EMBL/GenBank/DDBJ databases">
        <title>Genome sequence of Leptolinea tardivitalis DSM 16556.</title>
        <authorList>
            <person name="Hemp J."/>
            <person name="Ward L.M."/>
            <person name="Pace L.A."/>
            <person name="Fischer W.W."/>
        </authorList>
    </citation>
    <scope>NUCLEOTIDE SEQUENCE [LARGE SCALE GENOMIC DNA]</scope>
    <source>
        <strain evidence="1 2">YMTK-2</strain>
    </source>
</reference>
<comment type="caution">
    <text evidence="1">The sequence shown here is derived from an EMBL/GenBank/DDBJ whole genome shotgun (WGS) entry which is preliminary data.</text>
</comment>
<organism evidence="1 2">
    <name type="scientific">Leptolinea tardivitalis</name>
    <dbReference type="NCBI Taxonomy" id="229920"/>
    <lineage>
        <taxon>Bacteria</taxon>
        <taxon>Bacillati</taxon>
        <taxon>Chloroflexota</taxon>
        <taxon>Anaerolineae</taxon>
        <taxon>Anaerolineales</taxon>
        <taxon>Anaerolineaceae</taxon>
        <taxon>Leptolinea</taxon>
    </lineage>
</organism>
<evidence type="ECO:0000313" key="2">
    <source>
        <dbReference type="Proteomes" id="UP000050430"/>
    </source>
</evidence>
<evidence type="ECO:0008006" key="3">
    <source>
        <dbReference type="Google" id="ProtNLM"/>
    </source>
</evidence>
<dbReference type="SUPFAM" id="SSF55729">
    <property type="entry name" value="Acyl-CoA N-acyltransferases (Nat)"/>
    <property type="match status" value="1"/>
</dbReference>
<dbReference type="Proteomes" id="UP000050430">
    <property type="component" value="Unassembled WGS sequence"/>
</dbReference>
<sequence length="292" mass="34393">MDELFVRDVLSSEFPQWDDLIRRSSQGSVFLRSDFLQMLCQSDPTLNLKIIGCFTSKGDLRAGQALVYRNFLGICIGYDSSFFYNGPILPLVNYDSRAQKAEIENTYLTLLGNEISRRFPHISHVTHPSITDLRPLIRLGWKANLHYTHVWHLEQDRDVWNRIRRCERRMIKTGEEKFTFNTECWNEVKVEFLRTLKICYQRLGWTPGKTWMDIFCERMKWMDTHNISRIITARDCTGVLIGAIICIVSNEDHTAYFWKITYDPDYIKDGIMPALCYKSYQAVPEDCTRIDW</sequence>